<keyword evidence="3" id="KW-0804">Transcription</keyword>
<organism evidence="4 5">
    <name type="scientific">Priestia megaterium (strain ATCC 14581 / DSM 32 / CCUG 1817 / JCM 2506 / NBRC 15308 / NCIMB 9376 / NCTC 10342 / NRRL B-14308 / VKM B-512 / Ford 19)</name>
    <name type="common">Bacillus megaterium</name>
    <dbReference type="NCBI Taxonomy" id="1348623"/>
    <lineage>
        <taxon>Bacteria</taxon>
        <taxon>Bacillati</taxon>
        <taxon>Bacillota</taxon>
        <taxon>Bacilli</taxon>
        <taxon>Bacillales</taxon>
        <taxon>Bacillaceae</taxon>
        <taxon>Priestia</taxon>
    </lineage>
</organism>
<dbReference type="InterPro" id="IPR046335">
    <property type="entry name" value="LacI/GalR-like_sensor"/>
</dbReference>
<dbReference type="Proteomes" id="UP000031829">
    <property type="component" value="Chromosome"/>
</dbReference>
<dbReference type="SUPFAM" id="SSF47413">
    <property type="entry name" value="lambda repressor-like DNA-binding domains"/>
    <property type="match status" value="1"/>
</dbReference>
<dbReference type="PANTHER" id="PTHR30146">
    <property type="entry name" value="LACI-RELATED TRANSCRIPTIONAL REPRESSOR"/>
    <property type="match status" value="1"/>
</dbReference>
<protein>
    <submittedName>
        <fullName evidence="4">Helix-turn-helix family protein</fullName>
    </submittedName>
</protein>
<evidence type="ECO:0000313" key="4">
    <source>
        <dbReference type="EMBL" id="AJI21964.1"/>
    </source>
</evidence>
<dbReference type="EMBL" id="CP009920">
    <property type="protein sequence ID" value="AJI21964.1"/>
    <property type="molecule type" value="Genomic_DNA"/>
</dbReference>
<evidence type="ECO:0000256" key="2">
    <source>
        <dbReference type="ARBA" id="ARBA00023125"/>
    </source>
</evidence>
<dbReference type="GO" id="GO:0003700">
    <property type="term" value="F:DNA-binding transcription factor activity"/>
    <property type="evidence" value="ECO:0007669"/>
    <property type="project" value="TreeGrafter"/>
</dbReference>
<dbReference type="InterPro" id="IPR010982">
    <property type="entry name" value="Lambda_DNA-bd_dom_sf"/>
</dbReference>
<dbReference type="PROSITE" id="PS50932">
    <property type="entry name" value="HTH_LACI_2"/>
    <property type="match status" value="1"/>
</dbReference>
<dbReference type="PRINTS" id="PR00036">
    <property type="entry name" value="HTHLACI"/>
</dbReference>
<dbReference type="InterPro" id="IPR028082">
    <property type="entry name" value="Peripla_BP_I"/>
</dbReference>
<dbReference type="Gene3D" id="1.10.260.40">
    <property type="entry name" value="lambda repressor-like DNA-binding domains"/>
    <property type="match status" value="1"/>
</dbReference>
<gene>
    <name evidence="4" type="ORF">BG04_2228</name>
</gene>
<dbReference type="SMART" id="SM00354">
    <property type="entry name" value="HTH_LACI"/>
    <property type="match status" value="1"/>
</dbReference>
<dbReference type="RefSeq" id="WP_034648203.1">
    <property type="nucleotide sequence ID" value="NZ_BCVB01000009.1"/>
</dbReference>
<evidence type="ECO:0000313" key="5">
    <source>
        <dbReference type="Proteomes" id="UP000031829"/>
    </source>
</evidence>
<sequence>MGRKKVTITEVAKEAGVSLATVSRIFNNKEGKIKISETTKQKVLKAAAHLGYQTNPFAAALRAQKTGIIGILIRDLKDPFLIELLKKVQQQVQSRGMDVLIGHTDYEETTAERQLNVMMNHWFDGVILLDYVAAQHPFVDVLKQYQTPYVSLTGDASSALWPIVHVDDAVGMQLAVAHLTDLGHKNIGFVGKAVSGVEHRLSLFYQYVPSANAKFVKEDMNNSDELYQFINELAHHPEPPTALICATDYIALKVIHCAWQNGLHVPSDLSVIGFDDITEASEAHPPLTTIRQPMEKMAEKAVNLLLQQIQDQQEIDQIQYKMAPILVERETTKRMN</sequence>
<dbReference type="AlphaFoldDB" id="A0A0B6AQ76"/>
<dbReference type="Gene3D" id="3.40.50.2300">
    <property type="match status" value="2"/>
</dbReference>
<dbReference type="KEGG" id="bmeg:BG04_2228"/>
<dbReference type="SUPFAM" id="SSF53822">
    <property type="entry name" value="Periplasmic binding protein-like I"/>
    <property type="match status" value="1"/>
</dbReference>
<accession>A0A0B6AQ76</accession>
<dbReference type="GeneID" id="93645693"/>
<dbReference type="PROSITE" id="PS50943">
    <property type="entry name" value="HTH_CROC1"/>
    <property type="match status" value="1"/>
</dbReference>
<evidence type="ECO:0000256" key="3">
    <source>
        <dbReference type="ARBA" id="ARBA00023163"/>
    </source>
</evidence>
<dbReference type="Pfam" id="PF00356">
    <property type="entry name" value="LacI"/>
    <property type="match status" value="1"/>
</dbReference>
<dbReference type="Pfam" id="PF13377">
    <property type="entry name" value="Peripla_BP_3"/>
    <property type="match status" value="1"/>
</dbReference>
<reference evidence="4 5" key="1">
    <citation type="journal article" date="2015" name="Genome Announc.">
        <title>Complete genome sequences for 35 biothreat assay-relevant bacillus species.</title>
        <authorList>
            <person name="Johnson S.L."/>
            <person name="Daligault H.E."/>
            <person name="Davenport K.W."/>
            <person name="Jaissle J."/>
            <person name="Frey K.G."/>
            <person name="Ladner J.T."/>
            <person name="Broomall S.M."/>
            <person name="Bishop-Lilly K.A."/>
            <person name="Bruce D.C."/>
            <person name="Gibbons H.S."/>
            <person name="Coyne S.R."/>
            <person name="Lo C.C."/>
            <person name="Meincke L."/>
            <person name="Munk A.C."/>
            <person name="Koroleva G.I."/>
            <person name="Rosenzweig C.N."/>
            <person name="Palacios G.F."/>
            <person name="Redden C.L."/>
            <person name="Minogue T.D."/>
            <person name="Chain P.S."/>
        </authorList>
    </citation>
    <scope>NUCLEOTIDE SEQUENCE [LARGE SCALE GENOMIC DNA]</scope>
    <source>
        <strain evidence="5">ATCC 14581 / DSM 32 / JCM 2506 / NBRC 15308 / NCIMB 9376 / NCTC 10342 / NRRL B-14308 / VKM B-512</strain>
    </source>
</reference>
<evidence type="ECO:0000256" key="1">
    <source>
        <dbReference type="ARBA" id="ARBA00023015"/>
    </source>
</evidence>
<name>A0A0B6AQ76_PRIM2</name>
<dbReference type="PANTHER" id="PTHR30146:SF109">
    <property type="entry name" value="HTH-TYPE TRANSCRIPTIONAL REGULATOR GALS"/>
    <property type="match status" value="1"/>
</dbReference>
<keyword evidence="2" id="KW-0238">DNA-binding</keyword>
<dbReference type="InterPro" id="IPR000843">
    <property type="entry name" value="HTH_LacI"/>
</dbReference>
<dbReference type="CDD" id="cd06267">
    <property type="entry name" value="PBP1_LacI_sugar_binding-like"/>
    <property type="match status" value="1"/>
</dbReference>
<keyword evidence="1" id="KW-0805">Transcription regulation</keyword>
<dbReference type="GO" id="GO:0000976">
    <property type="term" value="F:transcription cis-regulatory region binding"/>
    <property type="evidence" value="ECO:0007669"/>
    <property type="project" value="TreeGrafter"/>
</dbReference>
<dbReference type="CDD" id="cd01392">
    <property type="entry name" value="HTH_LacI"/>
    <property type="match status" value="1"/>
</dbReference>
<dbReference type="InterPro" id="IPR001387">
    <property type="entry name" value="Cro/C1-type_HTH"/>
</dbReference>
<proteinExistence type="predicted"/>
<dbReference type="HOGENOM" id="CLU_037628_6_1_9"/>